<dbReference type="AlphaFoldDB" id="A0A8T0VWZ3"/>
<dbReference type="PANTHER" id="PTHR46020">
    <property type="entry name" value="OSJNBB0059K02.9 PROTEIN"/>
    <property type="match status" value="1"/>
</dbReference>
<evidence type="ECO:0008006" key="8">
    <source>
        <dbReference type="Google" id="ProtNLM"/>
    </source>
</evidence>
<dbReference type="EMBL" id="CM029039">
    <property type="protein sequence ID" value="KAG2639455.1"/>
    <property type="molecule type" value="Genomic_DNA"/>
</dbReference>
<keyword evidence="7" id="KW-1185">Reference proteome</keyword>
<feature type="region of interest" description="Disordered" evidence="4">
    <location>
        <begin position="21"/>
        <end position="53"/>
    </location>
</feature>
<dbReference type="InterPro" id="IPR001087">
    <property type="entry name" value="GDSL"/>
</dbReference>
<evidence type="ECO:0000256" key="1">
    <source>
        <dbReference type="ARBA" id="ARBA00008668"/>
    </source>
</evidence>
<evidence type="ECO:0000313" key="6">
    <source>
        <dbReference type="EMBL" id="KAG2639455.1"/>
    </source>
</evidence>
<feature type="chain" id="PRO_5035806570" description="GDSL esterase/lipase" evidence="5">
    <location>
        <begin position="19"/>
        <end position="380"/>
    </location>
</feature>
<organism evidence="6 7">
    <name type="scientific">Panicum virgatum</name>
    <name type="common">Blackwell switchgrass</name>
    <dbReference type="NCBI Taxonomy" id="38727"/>
    <lineage>
        <taxon>Eukaryota</taxon>
        <taxon>Viridiplantae</taxon>
        <taxon>Streptophyta</taxon>
        <taxon>Embryophyta</taxon>
        <taxon>Tracheophyta</taxon>
        <taxon>Spermatophyta</taxon>
        <taxon>Magnoliopsida</taxon>
        <taxon>Liliopsida</taxon>
        <taxon>Poales</taxon>
        <taxon>Poaceae</taxon>
        <taxon>PACMAD clade</taxon>
        <taxon>Panicoideae</taxon>
        <taxon>Panicodae</taxon>
        <taxon>Paniceae</taxon>
        <taxon>Panicinae</taxon>
        <taxon>Panicum</taxon>
        <taxon>Panicum sect. Hiantes</taxon>
    </lineage>
</organism>
<evidence type="ECO:0000256" key="2">
    <source>
        <dbReference type="ARBA" id="ARBA00022801"/>
    </source>
</evidence>
<proteinExistence type="inferred from homology"/>
<comment type="caution">
    <text evidence="6">The sequence shown here is derived from an EMBL/GenBank/DDBJ whole genome shotgun (WGS) entry which is preliminary data.</text>
</comment>
<feature type="signal peptide" evidence="5">
    <location>
        <begin position="1"/>
        <end position="18"/>
    </location>
</feature>
<comment type="similarity">
    <text evidence="1">Belongs to the 'GDSL' lipolytic enzyme family.</text>
</comment>
<evidence type="ECO:0000313" key="7">
    <source>
        <dbReference type="Proteomes" id="UP000823388"/>
    </source>
</evidence>
<dbReference type="SUPFAM" id="SSF52266">
    <property type="entry name" value="SGNH hydrolase"/>
    <property type="match status" value="1"/>
</dbReference>
<keyword evidence="5" id="KW-0732">Signal</keyword>
<dbReference type="Gene3D" id="3.40.50.1110">
    <property type="entry name" value="SGNH hydrolase"/>
    <property type="match status" value="1"/>
</dbReference>
<keyword evidence="2" id="KW-0378">Hydrolase</keyword>
<dbReference type="GO" id="GO:0016788">
    <property type="term" value="F:hydrolase activity, acting on ester bonds"/>
    <property type="evidence" value="ECO:0007669"/>
    <property type="project" value="InterPro"/>
</dbReference>
<protein>
    <recommendedName>
        <fullName evidence="8">GDSL esterase/lipase</fullName>
    </recommendedName>
</protein>
<dbReference type="Pfam" id="PF00657">
    <property type="entry name" value="Lipase_GDSL"/>
    <property type="match status" value="1"/>
</dbReference>
<dbReference type="Proteomes" id="UP000823388">
    <property type="component" value="Chromosome 2K"/>
</dbReference>
<dbReference type="GO" id="GO:0006629">
    <property type="term" value="P:lipid metabolic process"/>
    <property type="evidence" value="ECO:0007669"/>
    <property type="project" value="UniProtKB-KW"/>
</dbReference>
<keyword evidence="3" id="KW-0443">Lipid metabolism</keyword>
<evidence type="ECO:0000256" key="5">
    <source>
        <dbReference type="SAM" id="SignalP"/>
    </source>
</evidence>
<reference evidence="6" key="1">
    <citation type="submission" date="2020-05" db="EMBL/GenBank/DDBJ databases">
        <title>WGS assembly of Panicum virgatum.</title>
        <authorList>
            <person name="Lovell J.T."/>
            <person name="Jenkins J."/>
            <person name="Shu S."/>
            <person name="Juenger T.E."/>
            <person name="Schmutz J."/>
        </authorList>
    </citation>
    <scope>NUCLEOTIDE SEQUENCE</scope>
    <source>
        <strain evidence="6">AP13</strain>
    </source>
</reference>
<accession>A0A8T0VWZ3</accession>
<evidence type="ECO:0000256" key="4">
    <source>
        <dbReference type="SAM" id="MobiDB-lite"/>
    </source>
</evidence>
<evidence type="ECO:0000256" key="3">
    <source>
        <dbReference type="ARBA" id="ARBA00023098"/>
    </source>
</evidence>
<sequence length="380" mass="41451">MNLLAACFVILLIAGKLGAPRVADSRRHRHHHHHDDDDDDGSRRRSPPEGKQHLTQKLFVFGDDFADTGNGASDPDLGYNSREWRYPFGTSDTAHARRPSGRFSDGPVQSDFMAKIMGRREAPPPYTYDDWADGIDANGLNFAVGDSGALDTPAGVTRLGKQVQQLRRLLKDGRVERRDLRDSVALVAYSGNDYAYADDDTFDGLMETVVEELASVVSDLQDLGVGKVLVNTVPPFGCSPWLTRQFNYTACDDRGNAGPDRHNAALRDRLGVGGGDDDAGGLMLLDVNSIITGLVAPKGEEGSPSALAARFTELLRPCCEATDGDRGYCGLDGGYSLCDRPGEYFFWDTDHPTQAGWRAVMQLLQGPIMAFLGISNLEHF</sequence>
<dbReference type="InterPro" id="IPR036514">
    <property type="entry name" value="SGNH_hydro_sf"/>
</dbReference>
<name>A0A8T0VWZ3_PANVG</name>
<feature type="compositionally biased region" description="Basic and acidic residues" evidence="4">
    <location>
        <begin position="41"/>
        <end position="52"/>
    </location>
</feature>
<gene>
    <name evidence="6" type="ORF">PVAP13_2KG011400</name>
</gene>
<dbReference type="PANTHER" id="PTHR46020:SF15">
    <property type="entry name" value="SGNH HYDROLASE-TYPE ESTERASE DOMAIN-CONTAINING PROTEIN"/>
    <property type="match status" value="1"/>
</dbReference>